<proteinExistence type="predicted"/>
<dbReference type="InterPro" id="IPR053134">
    <property type="entry name" value="RNA-dir_DNA_polymerase"/>
</dbReference>
<organism evidence="1 2">
    <name type="scientific">Planoprotostelium fungivorum</name>
    <dbReference type="NCBI Taxonomy" id="1890364"/>
    <lineage>
        <taxon>Eukaryota</taxon>
        <taxon>Amoebozoa</taxon>
        <taxon>Evosea</taxon>
        <taxon>Variosea</taxon>
        <taxon>Cavosteliida</taxon>
        <taxon>Cavosteliaceae</taxon>
        <taxon>Planoprotostelium</taxon>
    </lineage>
</organism>
<accession>A0A2P6NDU9</accession>
<dbReference type="InterPro" id="IPR043502">
    <property type="entry name" value="DNA/RNA_pol_sf"/>
</dbReference>
<dbReference type="EMBL" id="MDYQ01000110">
    <property type="protein sequence ID" value="PRP82105.1"/>
    <property type="molecule type" value="Genomic_DNA"/>
</dbReference>
<dbReference type="InParanoid" id="A0A2P6NDU9"/>
<keyword evidence="2" id="KW-1185">Reference proteome</keyword>
<name>A0A2P6NDU9_9EUKA</name>
<evidence type="ECO:0000313" key="2">
    <source>
        <dbReference type="Proteomes" id="UP000241769"/>
    </source>
</evidence>
<gene>
    <name evidence="1" type="ORF">PROFUN_10313</name>
</gene>
<dbReference type="OrthoDB" id="2431547at2759"/>
<comment type="caution">
    <text evidence="1">The sequence shown here is derived from an EMBL/GenBank/DDBJ whole genome shotgun (WGS) entry which is preliminary data.</text>
</comment>
<reference evidence="1 2" key="1">
    <citation type="journal article" date="2018" name="Genome Biol. Evol.">
        <title>Multiple Roots of Fruiting Body Formation in Amoebozoa.</title>
        <authorList>
            <person name="Hillmann F."/>
            <person name="Forbes G."/>
            <person name="Novohradska S."/>
            <person name="Ferling I."/>
            <person name="Riege K."/>
            <person name="Groth M."/>
            <person name="Westermann M."/>
            <person name="Marz M."/>
            <person name="Spaller T."/>
            <person name="Winckler T."/>
            <person name="Schaap P."/>
            <person name="Glockner G."/>
        </authorList>
    </citation>
    <scope>NUCLEOTIDE SEQUENCE [LARGE SCALE GENOMIC DNA]</scope>
    <source>
        <strain evidence="1 2">Jena</strain>
    </source>
</reference>
<protein>
    <submittedName>
        <fullName evidence="1">Uncharacterized protein</fullName>
    </submittedName>
</protein>
<dbReference type="SUPFAM" id="SSF56672">
    <property type="entry name" value="DNA/RNA polymerases"/>
    <property type="match status" value="1"/>
</dbReference>
<sequence>MGILIATNYIPPGSDCASDSRAKEGSLVAAAPEHDGGGQIGTEIGDSRNLGPCLTSSQSLLANVSYISPSVARSYAKEVISSSPIPPHQYKWPTLCFRFGDHVETFKFDILDLGRMHVVLGKNWLQVHNPNLKASNNFYPVFTKKACEDHRVDNAHTPCSLNESSKRLKKWFVADRLLFMSLMISRSITDEHDMYFATYIYPASTVFANVQKQEETVVHERKVEIPPEYADLAAAFSDRNEELPEHGPFDMEINLVLSQSPNLLVVHPYYAKKKDGTLWLCVNYQRDVTVKSTYPLPLIDKTRYGLFEYLVMPFGLSNCPGNFQVNKPSC</sequence>
<dbReference type="PANTHER" id="PTHR24559:SF444">
    <property type="entry name" value="REVERSE TRANSCRIPTASE DOMAIN-CONTAINING PROTEIN"/>
    <property type="match status" value="1"/>
</dbReference>
<dbReference type="PANTHER" id="PTHR24559">
    <property type="entry name" value="TRANSPOSON TY3-I GAG-POL POLYPROTEIN"/>
    <property type="match status" value="1"/>
</dbReference>
<evidence type="ECO:0000313" key="1">
    <source>
        <dbReference type="EMBL" id="PRP82105.1"/>
    </source>
</evidence>
<dbReference type="Proteomes" id="UP000241769">
    <property type="component" value="Unassembled WGS sequence"/>
</dbReference>
<dbReference type="Gene3D" id="3.10.10.10">
    <property type="entry name" value="HIV Type 1 Reverse Transcriptase, subunit A, domain 1"/>
    <property type="match status" value="1"/>
</dbReference>
<dbReference type="AlphaFoldDB" id="A0A2P6NDU9"/>
<dbReference type="STRING" id="1890364.A0A2P6NDU9"/>